<feature type="compositionally biased region" description="Basic and acidic residues" evidence="1">
    <location>
        <begin position="26"/>
        <end position="35"/>
    </location>
</feature>
<feature type="region of interest" description="Disordered" evidence="1">
    <location>
        <begin position="24"/>
        <end position="52"/>
    </location>
</feature>
<accession>A0AAN7P3L7</accession>
<name>A0AAN7P3L7_MYCAM</name>
<evidence type="ECO:0000313" key="2">
    <source>
        <dbReference type="EMBL" id="KAK4825970.1"/>
    </source>
</evidence>
<evidence type="ECO:0000256" key="1">
    <source>
        <dbReference type="SAM" id="MobiDB-lite"/>
    </source>
</evidence>
<protein>
    <submittedName>
        <fullName evidence="2">Uncharacterized protein</fullName>
    </submittedName>
</protein>
<dbReference type="Proteomes" id="UP001333110">
    <property type="component" value="Unassembled WGS sequence"/>
</dbReference>
<proteinExistence type="predicted"/>
<dbReference type="AlphaFoldDB" id="A0AAN7P3L7"/>
<evidence type="ECO:0000313" key="3">
    <source>
        <dbReference type="Proteomes" id="UP001333110"/>
    </source>
</evidence>
<dbReference type="EMBL" id="JAUNZN010000002">
    <property type="protein sequence ID" value="KAK4825970.1"/>
    <property type="molecule type" value="Genomic_DNA"/>
</dbReference>
<gene>
    <name evidence="2" type="ORF">QYF61_003539</name>
</gene>
<organism evidence="2 3">
    <name type="scientific">Mycteria americana</name>
    <name type="common">Wood stork</name>
    <dbReference type="NCBI Taxonomy" id="33587"/>
    <lineage>
        <taxon>Eukaryota</taxon>
        <taxon>Metazoa</taxon>
        <taxon>Chordata</taxon>
        <taxon>Craniata</taxon>
        <taxon>Vertebrata</taxon>
        <taxon>Euteleostomi</taxon>
        <taxon>Archelosauria</taxon>
        <taxon>Archosauria</taxon>
        <taxon>Dinosauria</taxon>
        <taxon>Saurischia</taxon>
        <taxon>Theropoda</taxon>
        <taxon>Coelurosauria</taxon>
        <taxon>Aves</taxon>
        <taxon>Neognathae</taxon>
        <taxon>Neoaves</taxon>
        <taxon>Aequornithes</taxon>
        <taxon>Ciconiiformes</taxon>
        <taxon>Ciconiidae</taxon>
        <taxon>Mycteria</taxon>
    </lineage>
</organism>
<reference evidence="2 3" key="1">
    <citation type="journal article" date="2023" name="J. Hered.">
        <title>Chromosome-level genome of the wood stork (Mycteria americana) provides insight into avian chromosome evolution.</title>
        <authorList>
            <person name="Flamio R. Jr."/>
            <person name="Ramstad K.M."/>
        </authorList>
    </citation>
    <scope>NUCLEOTIDE SEQUENCE [LARGE SCALE GENOMIC DNA]</scope>
    <source>
        <strain evidence="2">JAX WOST 10</strain>
    </source>
</reference>
<comment type="caution">
    <text evidence="2">The sequence shown here is derived from an EMBL/GenBank/DDBJ whole genome shotgun (WGS) entry which is preliminary data.</text>
</comment>
<keyword evidence="3" id="KW-1185">Reference proteome</keyword>
<sequence>MKMIKGLENLPSEERLMELVSPWRGESSEGSHHTICDTTTEGLAPPLGLPTTRKTPVQWMRLRGEWWRDCTAPGVQYPRGGTDRCTHRQGYYPEQPRQTGEMSQQGHCEIQQRQLPSGRKLHLGRKEAFVRIPAGV</sequence>